<sequence length="447" mass="48994">MAMRTQPTARTSRAARISFLVILSCFSIALLFRPSGDYEDWAGIEDRILGQGKAKSVEQRVKSILKKTPLIDGHNDLAIMLRARFNNHIYDDKFSGPFKDGTLPSHTDLARLRQGQNGGAFWSVFWPCPENGSDYSDANYLSSVQATIQQIDLINRLRTAYPDDFSPTVDSASALQAFKKGQLISPLGIEGLHQIGNSVATLRQFYDLGVRYATLTHNCGNKFADAALWEHPFRKAPPFWGGVSPAGRLVINEMNRIGMIVDLSHTSVDTQLDVLGGRRGGWVGSRAPVIYSHSSAYSICPHPRNVEDRVLELVRRRKSLVMVNFAPDFVSCVASDGDTGIPNFYPPNSTLAHVASHIIYIGELIGFDHVGFGSDFDGIGDTPKGLGDVSHYPDLVAELLTRGVSDRDAAKVVGGNLLRVWKDVDAVAARLQEAGEPVLEDDLGSVW</sequence>
<dbReference type="InterPro" id="IPR032466">
    <property type="entry name" value="Metal_Hydrolase"/>
</dbReference>
<dbReference type="GO" id="GO:0046872">
    <property type="term" value="F:metal ion binding"/>
    <property type="evidence" value="ECO:0007669"/>
    <property type="project" value="UniProtKB-UniRule"/>
</dbReference>
<proteinExistence type="inferred from homology"/>
<dbReference type="Proteomes" id="UP001275084">
    <property type="component" value="Unassembled WGS sequence"/>
</dbReference>
<keyword evidence="2" id="KW-0862">Zinc</keyword>
<keyword evidence="2" id="KW-0378">Hydrolase</keyword>
<evidence type="ECO:0000256" key="1">
    <source>
        <dbReference type="ARBA" id="ARBA00022997"/>
    </source>
</evidence>
<dbReference type="AlphaFoldDB" id="A0AAJ0HQJ3"/>
<dbReference type="PROSITE" id="PS51365">
    <property type="entry name" value="RENAL_DIPEPTIDASE_2"/>
    <property type="match status" value="1"/>
</dbReference>
<keyword evidence="2" id="KW-0645">Protease</keyword>
<dbReference type="SUPFAM" id="SSF51556">
    <property type="entry name" value="Metallo-dependent hydrolases"/>
    <property type="match status" value="1"/>
</dbReference>
<dbReference type="EMBL" id="JAUIQD010000002">
    <property type="protein sequence ID" value="KAK3359323.1"/>
    <property type="molecule type" value="Genomic_DNA"/>
</dbReference>
<reference evidence="3" key="2">
    <citation type="submission" date="2023-06" db="EMBL/GenBank/DDBJ databases">
        <authorList>
            <consortium name="Lawrence Berkeley National Laboratory"/>
            <person name="Haridas S."/>
            <person name="Hensen N."/>
            <person name="Bonometti L."/>
            <person name="Westerberg I."/>
            <person name="Brannstrom I.O."/>
            <person name="Guillou S."/>
            <person name="Cros-Aarteil S."/>
            <person name="Calhoun S."/>
            <person name="Kuo A."/>
            <person name="Mondo S."/>
            <person name="Pangilinan J."/>
            <person name="Riley R."/>
            <person name="Labutti K."/>
            <person name="Andreopoulos B."/>
            <person name="Lipzen A."/>
            <person name="Chen C."/>
            <person name="Yanf M."/>
            <person name="Daum C."/>
            <person name="Ng V."/>
            <person name="Clum A."/>
            <person name="Steindorff A."/>
            <person name="Ohm R."/>
            <person name="Martin F."/>
            <person name="Silar P."/>
            <person name="Natvig D."/>
            <person name="Lalanne C."/>
            <person name="Gautier V."/>
            <person name="Ament-Velasquez S.L."/>
            <person name="Kruys A."/>
            <person name="Hutchinson M.I."/>
            <person name="Powell A.J."/>
            <person name="Barry K."/>
            <person name="Miller A.N."/>
            <person name="Grigoriev I.V."/>
            <person name="Debuchy R."/>
            <person name="Gladieux P."/>
            <person name="Thoren M.H."/>
            <person name="Johannesson H."/>
        </authorList>
    </citation>
    <scope>NUCLEOTIDE SEQUENCE</scope>
    <source>
        <strain evidence="3">CBS 955.72</strain>
    </source>
</reference>
<keyword evidence="1 2" id="KW-0224">Dipeptidase</keyword>
<dbReference type="PANTHER" id="PTHR10443:SF12">
    <property type="entry name" value="DIPEPTIDASE"/>
    <property type="match status" value="1"/>
</dbReference>
<comment type="catalytic activity">
    <reaction evidence="2">
        <text>an L-aminoacyl-L-amino acid + H2O = 2 an L-alpha-amino acid</text>
        <dbReference type="Rhea" id="RHEA:48940"/>
        <dbReference type="ChEBI" id="CHEBI:15377"/>
        <dbReference type="ChEBI" id="CHEBI:59869"/>
        <dbReference type="ChEBI" id="CHEBI:77460"/>
        <dbReference type="EC" id="3.4.13.19"/>
    </reaction>
</comment>
<comment type="cofactor">
    <cofactor evidence="2">
        <name>Zn(2+)</name>
        <dbReference type="ChEBI" id="CHEBI:29105"/>
    </cofactor>
</comment>
<dbReference type="PANTHER" id="PTHR10443">
    <property type="entry name" value="MICROSOMAL DIPEPTIDASE"/>
    <property type="match status" value="1"/>
</dbReference>
<keyword evidence="2" id="KW-0479">Metal-binding</keyword>
<evidence type="ECO:0000313" key="4">
    <source>
        <dbReference type="Proteomes" id="UP001275084"/>
    </source>
</evidence>
<feature type="chain" id="PRO_5042314984" description="Dipeptidase" evidence="2">
    <location>
        <begin position="30"/>
        <end position="447"/>
    </location>
</feature>
<gene>
    <name evidence="3" type="ORF">B0T25DRAFT_94886</name>
</gene>
<feature type="signal peptide" evidence="2">
    <location>
        <begin position="1"/>
        <end position="29"/>
    </location>
</feature>
<reference evidence="3" key="1">
    <citation type="journal article" date="2023" name="Mol. Phylogenet. Evol.">
        <title>Genome-scale phylogeny and comparative genomics of the fungal order Sordariales.</title>
        <authorList>
            <person name="Hensen N."/>
            <person name="Bonometti L."/>
            <person name="Westerberg I."/>
            <person name="Brannstrom I.O."/>
            <person name="Guillou S."/>
            <person name="Cros-Aarteil S."/>
            <person name="Calhoun S."/>
            <person name="Haridas S."/>
            <person name="Kuo A."/>
            <person name="Mondo S."/>
            <person name="Pangilinan J."/>
            <person name="Riley R."/>
            <person name="LaButti K."/>
            <person name="Andreopoulos B."/>
            <person name="Lipzen A."/>
            <person name="Chen C."/>
            <person name="Yan M."/>
            <person name="Daum C."/>
            <person name="Ng V."/>
            <person name="Clum A."/>
            <person name="Steindorff A."/>
            <person name="Ohm R.A."/>
            <person name="Martin F."/>
            <person name="Silar P."/>
            <person name="Natvig D.O."/>
            <person name="Lalanne C."/>
            <person name="Gautier V."/>
            <person name="Ament-Velasquez S.L."/>
            <person name="Kruys A."/>
            <person name="Hutchinson M.I."/>
            <person name="Powell A.J."/>
            <person name="Barry K."/>
            <person name="Miller A.N."/>
            <person name="Grigoriev I.V."/>
            <person name="Debuchy R."/>
            <person name="Gladieux P."/>
            <person name="Hiltunen Thoren M."/>
            <person name="Johannesson H."/>
        </authorList>
    </citation>
    <scope>NUCLEOTIDE SEQUENCE</scope>
    <source>
        <strain evidence="3">CBS 955.72</strain>
    </source>
</reference>
<protein>
    <recommendedName>
        <fullName evidence="2">Dipeptidase</fullName>
        <ecNumber evidence="2">3.4.13.19</ecNumber>
    </recommendedName>
</protein>
<name>A0AAJ0HQJ3_9PEZI</name>
<organism evidence="3 4">
    <name type="scientific">Lasiosphaeria hispida</name>
    <dbReference type="NCBI Taxonomy" id="260671"/>
    <lineage>
        <taxon>Eukaryota</taxon>
        <taxon>Fungi</taxon>
        <taxon>Dikarya</taxon>
        <taxon>Ascomycota</taxon>
        <taxon>Pezizomycotina</taxon>
        <taxon>Sordariomycetes</taxon>
        <taxon>Sordariomycetidae</taxon>
        <taxon>Sordariales</taxon>
        <taxon>Lasiosphaeriaceae</taxon>
        <taxon>Lasiosphaeria</taxon>
    </lineage>
</organism>
<accession>A0AAJ0HQJ3</accession>
<keyword evidence="2" id="KW-0482">Metalloprotease</keyword>
<comment type="similarity">
    <text evidence="2">Belongs to the metallo-dependent hydrolases superfamily. Peptidase M19 family.</text>
</comment>
<dbReference type="InterPro" id="IPR008257">
    <property type="entry name" value="Pept_M19"/>
</dbReference>
<keyword evidence="2" id="KW-0732">Signal</keyword>
<dbReference type="CDD" id="cd01301">
    <property type="entry name" value="rDP_like"/>
    <property type="match status" value="1"/>
</dbReference>
<dbReference type="Gene3D" id="3.20.20.140">
    <property type="entry name" value="Metal-dependent hydrolases"/>
    <property type="match status" value="1"/>
</dbReference>
<dbReference type="GO" id="GO:0070573">
    <property type="term" value="F:metallodipeptidase activity"/>
    <property type="evidence" value="ECO:0007669"/>
    <property type="project" value="InterPro"/>
</dbReference>
<dbReference type="Pfam" id="PF01244">
    <property type="entry name" value="Peptidase_M19"/>
    <property type="match status" value="1"/>
</dbReference>
<evidence type="ECO:0000256" key="2">
    <source>
        <dbReference type="RuleBase" id="RU341113"/>
    </source>
</evidence>
<dbReference type="GO" id="GO:0006508">
    <property type="term" value="P:proteolysis"/>
    <property type="evidence" value="ECO:0007669"/>
    <property type="project" value="UniProtKB-KW"/>
</dbReference>
<keyword evidence="4" id="KW-1185">Reference proteome</keyword>
<evidence type="ECO:0000313" key="3">
    <source>
        <dbReference type="EMBL" id="KAK3359323.1"/>
    </source>
</evidence>
<dbReference type="EC" id="3.4.13.19" evidence="2"/>
<comment type="caution">
    <text evidence="3">The sequence shown here is derived from an EMBL/GenBank/DDBJ whole genome shotgun (WGS) entry which is preliminary data.</text>
</comment>